<gene>
    <name evidence="1" type="ORF">Asi02nite_34720</name>
</gene>
<dbReference type="EMBL" id="BONE01000026">
    <property type="protein sequence ID" value="GIF73954.1"/>
    <property type="molecule type" value="Genomic_DNA"/>
</dbReference>
<evidence type="ECO:0000313" key="1">
    <source>
        <dbReference type="EMBL" id="GIF73954.1"/>
    </source>
</evidence>
<organism evidence="1 2">
    <name type="scientific">Asanoa siamensis</name>
    <dbReference type="NCBI Taxonomy" id="926357"/>
    <lineage>
        <taxon>Bacteria</taxon>
        <taxon>Bacillati</taxon>
        <taxon>Actinomycetota</taxon>
        <taxon>Actinomycetes</taxon>
        <taxon>Micromonosporales</taxon>
        <taxon>Micromonosporaceae</taxon>
        <taxon>Asanoa</taxon>
    </lineage>
</organism>
<proteinExistence type="predicted"/>
<accession>A0ABQ4CRN1</accession>
<dbReference type="Proteomes" id="UP000604117">
    <property type="component" value="Unassembled WGS sequence"/>
</dbReference>
<evidence type="ECO:0000313" key="2">
    <source>
        <dbReference type="Proteomes" id="UP000604117"/>
    </source>
</evidence>
<keyword evidence="2" id="KW-1185">Reference proteome</keyword>
<sequence>MDARRFGAVVVATVLALVGCSGPPDRAAYLDQSANSCPAVDALSAARSADPLPADFRPISVTRCTFRLALASPGVTVSSGGTAWSSAQRATGPFDDLVRALRLPPEEPAGDLVCPAVHLMPELLALTDAAGRTLVPALPGTICSTPIAEVQAAVDALDWVELERWSSVGPN</sequence>
<protein>
    <recommendedName>
        <fullName evidence="3">DUF3558 domain-containing protein</fullName>
    </recommendedName>
</protein>
<reference evidence="1 2" key="1">
    <citation type="submission" date="2021-01" db="EMBL/GenBank/DDBJ databases">
        <title>Whole genome shotgun sequence of Asanoa siamensis NBRC 107932.</title>
        <authorList>
            <person name="Komaki H."/>
            <person name="Tamura T."/>
        </authorList>
    </citation>
    <scope>NUCLEOTIDE SEQUENCE [LARGE SCALE GENOMIC DNA]</scope>
    <source>
        <strain evidence="1 2">NBRC 107932</strain>
    </source>
</reference>
<comment type="caution">
    <text evidence="1">The sequence shown here is derived from an EMBL/GenBank/DDBJ whole genome shotgun (WGS) entry which is preliminary data.</text>
</comment>
<evidence type="ECO:0008006" key="3">
    <source>
        <dbReference type="Google" id="ProtNLM"/>
    </source>
</evidence>
<dbReference type="PROSITE" id="PS51257">
    <property type="entry name" value="PROKAR_LIPOPROTEIN"/>
    <property type="match status" value="1"/>
</dbReference>
<name>A0ABQ4CRN1_9ACTN</name>